<dbReference type="RefSeq" id="WP_143870158.1">
    <property type="nucleotide sequence ID" value="NZ_CP041660.1"/>
</dbReference>
<name>A0ABV1RDK5_9ALTE</name>
<feature type="domain" description="Calcineurin-like phosphoesterase" evidence="1">
    <location>
        <begin position="63"/>
        <end position="158"/>
    </location>
</feature>
<dbReference type="InterPro" id="IPR029052">
    <property type="entry name" value="Metallo-depent_PP-like"/>
</dbReference>
<evidence type="ECO:0000313" key="3">
    <source>
        <dbReference type="Proteomes" id="UP001467690"/>
    </source>
</evidence>
<evidence type="ECO:0000259" key="1">
    <source>
        <dbReference type="Pfam" id="PF00149"/>
    </source>
</evidence>
<evidence type="ECO:0000313" key="2">
    <source>
        <dbReference type="EMBL" id="MER2491011.1"/>
    </source>
</evidence>
<dbReference type="EMBL" id="JBELOE010000078">
    <property type="protein sequence ID" value="MER2491011.1"/>
    <property type="molecule type" value="Genomic_DNA"/>
</dbReference>
<dbReference type="SUPFAM" id="SSF56300">
    <property type="entry name" value="Metallo-dependent phosphatases"/>
    <property type="match status" value="1"/>
</dbReference>
<protein>
    <submittedName>
        <fullName evidence="2">Metallophosphoesterase</fullName>
    </submittedName>
</protein>
<dbReference type="Pfam" id="PF00149">
    <property type="entry name" value="Metallophos"/>
    <property type="match status" value="1"/>
</dbReference>
<organism evidence="2 3">
    <name type="scientific">Catenovulum sediminis</name>
    <dbReference type="NCBI Taxonomy" id="1740262"/>
    <lineage>
        <taxon>Bacteria</taxon>
        <taxon>Pseudomonadati</taxon>
        <taxon>Pseudomonadota</taxon>
        <taxon>Gammaproteobacteria</taxon>
        <taxon>Alteromonadales</taxon>
        <taxon>Alteromonadaceae</taxon>
        <taxon>Catenovulum</taxon>
    </lineage>
</organism>
<proteinExistence type="predicted"/>
<sequence>MLLKTLPNFANQQWLAAQLPVETENWLDGKKYAVRKCKSNYTKAKESVLALLKTTEWKWPKRPVIFITDLHADANALTHSLLASGGIEITNKGKNFKLTEFGKKALFIFGGDFFDKGPSNLELLRALHQLIKTGARVRLIAGNHDIRVLFGMRSVGQTDDPRNAHFFIRMGAKAVPFLQEIKEQYLTKTDLKNTPEQAQCERMLYPQENWWQQFPQLATWVMPQVAIDREMQKINKKVERFSHVCSQHQLTVREAYAAAIKWQQLFLQPDGEFYWFFKRLKLAHKTGSLLYVHAGLDDRTATMLNEFGVSHINNSFKEQLNGSPFEFYYGPLANTIRTKYRVVDMPLTEVGTEQAHQAGIYAIMHGHRNLHHGQRIAIRKQLLHFECDVTLDINSRQKERLSGSGAGATLITPQAEIIGISTDYKHIKVFQPEKIKQHG</sequence>
<comment type="caution">
    <text evidence="2">The sequence shown here is derived from an EMBL/GenBank/DDBJ whole genome shotgun (WGS) entry which is preliminary data.</text>
</comment>
<accession>A0ABV1RDK5</accession>
<reference evidence="2 3" key="1">
    <citation type="submission" date="2024-06" db="EMBL/GenBank/DDBJ databases">
        <authorList>
            <person name="Chen R.Y."/>
        </authorList>
    </citation>
    <scope>NUCLEOTIDE SEQUENCE [LARGE SCALE GENOMIC DNA]</scope>
    <source>
        <strain evidence="2 3">D2</strain>
    </source>
</reference>
<dbReference type="Gene3D" id="3.60.21.10">
    <property type="match status" value="1"/>
</dbReference>
<keyword evidence="3" id="KW-1185">Reference proteome</keyword>
<dbReference type="PANTHER" id="PTHR46546">
    <property type="entry name" value="SHEWANELLA-LIKE PROTEIN PHOSPHATASE 1"/>
    <property type="match status" value="1"/>
</dbReference>
<dbReference type="Proteomes" id="UP001467690">
    <property type="component" value="Unassembled WGS sequence"/>
</dbReference>
<dbReference type="InterPro" id="IPR004843">
    <property type="entry name" value="Calcineurin-like_PHP"/>
</dbReference>
<dbReference type="PANTHER" id="PTHR46546:SF4">
    <property type="entry name" value="SHEWANELLA-LIKE PROTEIN PHOSPHATASE 1"/>
    <property type="match status" value="1"/>
</dbReference>
<gene>
    <name evidence="2" type="ORF">ABS311_03830</name>
</gene>